<name>A0A8S1CKX1_9INSE</name>
<gene>
    <name evidence="4" type="ORF">CLODIP_2_CD12166</name>
</gene>
<keyword evidence="5" id="KW-1185">Reference proteome</keyword>
<evidence type="ECO:0000256" key="2">
    <source>
        <dbReference type="ARBA" id="ARBA00022829"/>
    </source>
</evidence>
<dbReference type="InterPro" id="IPR002744">
    <property type="entry name" value="MIP18-like"/>
</dbReference>
<dbReference type="InterPro" id="IPR039796">
    <property type="entry name" value="MIP18"/>
</dbReference>
<comment type="similarity">
    <text evidence="1">Belongs to the MIP18 family.</text>
</comment>
<dbReference type="Pfam" id="PF01883">
    <property type="entry name" value="FeS_assembly_P"/>
    <property type="match status" value="1"/>
</dbReference>
<dbReference type="FunFam" id="3.30.300.130:FF:000005">
    <property type="entry name" value="Mitotic spindle-associated mmxd complex subunit"/>
    <property type="match status" value="1"/>
</dbReference>
<dbReference type="GO" id="GO:0051604">
    <property type="term" value="P:protein maturation"/>
    <property type="evidence" value="ECO:0007669"/>
    <property type="project" value="InterPro"/>
</dbReference>
<proteinExistence type="inferred from homology"/>
<dbReference type="InterPro" id="IPR034904">
    <property type="entry name" value="FSCA_dom_sf"/>
</dbReference>
<dbReference type="Gene3D" id="6.10.250.1280">
    <property type="match status" value="1"/>
</dbReference>
<evidence type="ECO:0000259" key="3">
    <source>
        <dbReference type="Pfam" id="PF01883"/>
    </source>
</evidence>
<sequence>MSCACACASGPSTENSQEVPARGCCQDEIKPSATKSGCCQDNSDGKFDSKGIYELIRNIMDPEHPLTLEALNVVNEADVKVYNEREVMVLFTPTIPHCSMATMIGLAIRVRLLRTLPPTFKVTVRISPGTHVSEHPINKQLADKERVAAAMENRNLLAVIEQCLTFEEDSDVHYDKPASCGNPDGISATTSNSVS</sequence>
<dbReference type="SUPFAM" id="SSF117916">
    <property type="entry name" value="Fe-S cluster assembly (FSCA) domain-like"/>
    <property type="match status" value="1"/>
</dbReference>
<dbReference type="PANTHER" id="PTHR12377:SF0">
    <property type="entry name" value="CYTOSOLIC IRON-SULFUR ASSEMBLY COMPONENT 2B"/>
    <property type="match status" value="1"/>
</dbReference>
<reference evidence="4 5" key="1">
    <citation type="submission" date="2020-04" db="EMBL/GenBank/DDBJ databases">
        <authorList>
            <person name="Alioto T."/>
            <person name="Alioto T."/>
            <person name="Gomez Garrido J."/>
        </authorList>
    </citation>
    <scope>NUCLEOTIDE SEQUENCE [LARGE SCALE GENOMIC DNA]</scope>
</reference>
<dbReference type="PANTHER" id="PTHR12377">
    <property type="entry name" value="CYTOSOLIC IRON-SULFUR ASSEMBLY COMPONENT 2B-RELATED"/>
    <property type="match status" value="1"/>
</dbReference>
<evidence type="ECO:0000256" key="1">
    <source>
        <dbReference type="ARBA" id="ARBA00010381"/>
    </source>
</evidence>
<dbReference type="Gene3D" id="3.30.300.130">
    <property type="entry name" value="Fe-S cluster assembly (FSCA)"/>
    <property type="match status" value="1"/>
</dbReference>
<evidence type="ECO:0000313" key="4">
    <source>
        <dbReference type="EMBL" id="CAB3370104.1"/>
    </source>
</evidence>
<organism evidence="4 5">
    <name type="scientific">Cloeon dipterum</name>
    <dbReference type="NCBI Taxonomy" id="197152"/>
    <lineage>
        <taxon>Eukaryota</taxon>
        <taxon>Metazoa</taxon>
        <taxon>Ecdysozoa</taxon>
        <taxon>Arthropoda</taxon>
        <taxon>Hexapoda</taxon>
        <taxon>Insecta</taxon>
        <taxon>Pterygota</taxon>
        <taxon>Palaeoptera</taxon>
        <taxon>Ephemeroptera</taxon>
        <taxon>Pisciforma</taxon>
        <taxon>Baetidae</taxon>
        <taxon>Cloeon</taxon>
    </lineage>
</organism>
<keyword evidence="2" id="KW-0159">Chromosome partition</keyword>
<dbReference type="OrthoDB" id="2746at2759"/>
<dbReference type="Proteomes" id="UP000494165">
    <property type="component" value="Unassembled WGS sequence"/>
</dbReference>
<evidence type="ECO:0000313" key="5">
    <source>
        <dbReference type="Proteomes" id="UP000494165"/>
    </source>
</evidence>
<dbReference type="GO" id="GO:0007059">
    <property type="term" value="P:chromosome segregation"/>
    <property type="evidence" value="ECO:0007669"/>
    <property type="project" value="UniProtKB-KW"/>
</dbReference>
<feature type="domain" description="MIP18 family-like" evidence="3">
    <location>
        <begin position="52"/>
        <end position="124"/>
    </location>
</feature>
<dbReference type="AlphaFoldDB" id="A0A8S1CKX1"/>
<accession>A0A8S1CKX1</accession>
<dbReference type="EMBL" id="CADEPI010000050">
    <property type="protein sequence ID" value="CAB3370104.1"/>
    <property type="molecule type" value="Genomic_DNA"/>
</dbReference>
<dbReference type="GO" id="GO:0097361">
    <property type="term" value="C:cytosolic [4Fe-4S] assembly targeting complex"/>
    <property type="evidence" value="ECO:0007669"/>
    <property type="project" value="UniProtKB-ARBA"/>
</dbReference>
<comment type="caution">
    <text evidence="4">The sequence shown here is derived from an EMBL/GenBank/DDBJ whole genome shotgun (WGS) entry which is preliminary data.</text>
</comment>
<protein>
    <recommendedName>
        <fullName evidence="3">MIP18 family-like domain-containing protein</fullName>
    </recommendedName>
</protein>